<name>A0A409VNX4_9AGAR</name>
<comment type="caution">
    <text evidence="1">The sequence shown here is derived from an EMBL/GenBank/DDBJ whole genome shotgun (WGS) entry which is preliminary data.</text>
</comment>
<keyword evidence="2" id="KW-1185">Reference proteome</keyword>
<evidence type="ECO:0000313" key="1">
    <source>
        <dbReference type="EMBL" id="PPQ67960.1"/>
    </source>
</evidence>
<sequence>EIRSTIYKKSVSLHEVKKPSSTRPDLGSRWNMKHILSATFSTAVFIASASGNPGGNVILPGPSPCLNDLCMAAPPPCPTGQVPVGEPGCYCGCRPICRQVCPTTTSPSVTCLPYETLISGSSTTQGCGECCIPACGTKCSPVVIPCIQTQQLVGLPGCWSCCPPLGSA</sequence>
<accession>A0A409VNX4</accession>
<gene>
    <name evidence="1" type="ORF">CVT26_005840</name>
</gene>
<feature type="non-terminal residue" evidence="1">
    <location>
        <position position="1"/>
    </location>
</feature>
<dbReference type="OrthoDB" id="3019007at2759"/>
<proteinExistence type="predicted"/>
<dbReference type="Proteomes" id="UP000284706">
    <property type="component" value="Unassembled WGS sequence"/>
</dbReference>
<organism evidence="1 2">
    <name type="scientific">Gymnopilus dilepis</name>
    <dbReference type="NCBI Taxonomy" id="231916"/>
    <lineage>
        <taxon>Eukaryota</taxon>
        <taxon>Fungi</taxon>
        <taxon>Dikarya</taxon>
        <taxon>Basidiomycota</taxon>
        <taxon>Agaricomycotina</taxon>
        <taxon>Agaricomycetes</taxon>
        <taxon>Agaricomycetidae</taxon>
        <taxon>Agaricales</taxon>
        <taxon>Agaricineae</taxon>
        <taxon>Hymenogastraceae</taxon>
        <taxon>Gymnopilus</taxon>
    </lineage>
</organism>
<dbReference type="AlphaFoldDB" id="A0A409VNX4"/>
<evidence type="ECO:0000313" key="2">
    <source>
        <dbReference type="Proteomes" id="UP000284706"/>
    </source>
</evidence>
<reference evidence="1 2" key="1">
    <citation type="journal article" date="2018" name="Evol. Lett.">
        <title>Horizontal gene cluster transfer increased hallucinogenic mushroom diversity.</title>
        <authorList>
            <person name="Reynolds H.T."/>
            <person name="Vijayakumar V."/>
            <person name="Gluck-Thaler E."/>
            <person name="Korotkin H.B."/>
            <person name="Matheny P.B."/>
            <person name="Slot J.C."/>
        </authorList>
    </citation>
    <scope>NUCLEOTIDE SEQUENCE [LARGE SCALE GENOMIC DNA]</scope>
    <source>
        <strain evidence="1 2">SRW20</strain>
    </source>
</reference>
<dbReference type="EMBL" id="NHYE01005605">
    <property type="protein sequence ID" value="PPQ67960.1"/>
    <property type="molecule type" value="Genomic_DNA"/>
</dbReference>
<protein>
    <submittedName>
        <fullName evidence="1">Uncharacterized protein</fullName>
    </submittedName>
</protein>
<dbReference type="InParanoid" id="A0A409VNX4"/>